<organism evidence="1 2">
    <name type="scientific">Clostridium perfringens</name>
    <dbReference type="NCBI Taxonomy" id="1502"/>
    <lineage>
        <taxon>Bacteria</taxon>
        <taxon>Bacillati</taxon>
        <taxon>Bacillota</taxon>
        <taxon>Clostridia</taxon>
        <taxon>Eubacteriales</taxon>
        <taxon>Clostridiaceae</taxon>
        <taxon>Clostridium</taxon>
    </lineage>
</organism>
<reference evidence="1 2" key="1">
    <citation type="submission" date="2018-06" db="EMBL/GenBank/DDBJ databases">
        <authorList>
            <consortium name="Pathogen Informatics"/>
            <person name="Doyle S."/>
        </authorList>
    </citation>
    <scope>NUCLEOTIDE SEQUENCE [LARGE SCALE GENOMIC DNA]</scope>
    <source>
        <strain evidence="1 2">NCTC10719</strain>
    </source>
</reference>
<evidence type="ECO:0000313" key="2">
    <source>
        <dbReference type="Proteomes" id="UP000249986"/>
    </source>
</evidence>
<protein>
    <submittedName>
        <fullName evidence="1">Uncharacterized protein</fullName>
    </submittedName>
</protein>
<proteinExistence type="predicted"/>
<dbReference type="Proteomes" id="UP000249986">
    <property type="component" value="Unassembled WGS sequence"/>
</dbReference>
<dbReference type="RefSeq" id="WP_111926739.1">
    <property type="nucleotide sequence ID" value="NZ_JAALLX010000082.1"/>
</dbReference>
<evidence type="ECO:0000313" key="1">
    <source>
        <dbReference type="EMBL" id="SQB60573.1"/>
    </source>
</evidence>
<name>A0A2X2YC93_CLOPF</name>
<gene>
    <name evidence="1" type="ORF">NCTC10719_02215</name>
</gene>
<dbReference type="AlphaFoldDB" id="A0A2X2YC93"/>
<dbReference type="EMBL" id="UAWG01000015">
    <property type="protein sequence ID" value="SQB60573.1"/>
    <property type="molecule type" value="Genomic_DNA"/>
</dbReference>
<accession>A0A2X2YC93</accession>
<sequence>MSINDFNNIKYGVKGTFGYKFYSSKEEFDKEKNYDIVLSEENYDSLMSELIELRKMKIEYIKLLDKEKYLKGLSPEEKSLRIEYVDSIKKELVEVKENYNDLIEKYNKVVPNYNKLLKENENLRKDKNSNWESETKARIELRKKVNELQDKNNTLSSIIGRWQHKYEKLKLQKTKKKKPDYYNINEINGYYEGADLFIEDRMYTGTYYFIKGKVAGYKFNKTLSVLIPVPQTSTFDEVKGYIDSKVNHNLNDLIEDRHNKLWKADIDFRKGMWRLTFICDE</sequence>